<organism evidence="2 3">
    <name type="scientific">Prorocentrum cordatum</name>
    <dbReference type="NCBI Taxonomy" id="2364126"/>
    <lineage>
        <taxon>Eukaryota</taxon>
        <taxon>Sar</taxon>
        <taxon>Alveolata</taxon>
        <taxon>Dinophyceae</taxon>
        <taxon>Prorocentrales</taxon>
        <taxon>Prorocentraceae</taxon>
        <taxon>Prorocentrum</taxon>
    </lineage>
</organism>
<comment type="caution">
    <text evidence="2">The sequence shown here is derived from an EMBL/GenBank/DDBJ whole genome shotgun (WGS) entry which is preliminary data.</text>
</comment>
<feature type="compositionally biased region" description="Gly residues" evidence="1">
    <location>
        <begin position="10"/>
        <end position="22"/>
    </location>
</feature>
<feature type="region of interest" description="Disordered" evidence="1">
    <location>
        <begin position="1"/>
        <end position="59"/>
    </location>
</feature>
<proteinExistence type="predicted"/>
<feature type="compositionally biased region" description="Basic residues" evidence="1">
    <location>
        <begin position="44"/>
        <end position="59"/>
    </location>
</feature>
<feature type="non-terminal residue" evidence="2">
    <location>
        <position position="1"/>
    </location>
</feature>
<evidence type="ECO:0000256" key="1">
    <source>
        <dbReference type="SAM" id="MobiDB-lite"/>
    </source>
</evidence>
<accession>A0ABN9TYS1</accession>
<dbReference type="EMBL" id="CAUYUJ010015246">
    <property type="protein sequence ID" value="CAK0851505.1"/>
    <property type="molecule type" value="Genomic_DNA"/>
</dbReference>
<keyword evidence="3" id="KW-1185">Reference proteome</keyword>
<sequence>GGVLRSPRPGRGGDGARLGGGRLRTRRQQRLALPRYGGQERRAAARHVHLHRRPPRERG</sequence>
<name>A0ABN9TYS1_9DINO</name>
<evidence type="ECO:0000313" key="3">
    <source>
        <dbReference type="Proteomes" id="UP001189429"/>
    </source>
</evidence>
<feature type="non-terminal residue" evidence="2">
    <location>
        <position position="59"/>
    </location>
</feature>
<protein>
    <submittedName>
        <fullName evidence="2">Uncharacterized protein</fullName>
    </submittedName>
</protein>
<dbReference type="Proteomes" id="UP001189429">
    <property type="component" value="Unassembled WGS sequence"/>
</dbReference>
<gene>
    <name evidence="2" type="ORF">PCOR1329_LOCUS43646</name>
</gene>
<evidence type="ECO:0000313" key="2">
    <source>
        <dbReference type="EMBL" id="CAK0851505.1"/>
    </source>
</evidence>
<reference evidence="2" key="1">
    <citation type="submission" date="2023-10" db="EMBL/GenBank/DDBJ databases">
        <authorList>
            <person name="Chen Y."/>
            <person name="Shah S."/>
            <person name="Dougan E. K."/>
            <person name="Thang M."/>
            <person name="Chan C."/>
        </authorList>
    </citation>
    <scope>NUCLEOTIDE SEQUENCE [LARGE SCALE GENOMIC DNA]</scope>
</reference>